<accession>A0ABR4C087</accession>
<keyword evidence="2" id="KW-1185">Reference proteome</keyword>
<protein>
    <submittedName>
        <fullName evidence="1">Uncharacterized protein</fullName>
    </submittedName>
</protein>
<comment type="caution">
    <text evidence="1">The sequence shown here is derived from an EMBL/GenBank/DDBJ whole genome shotgun (WGS) entry which is preliminary data.</text>
</comment>
<dbReference type="Proteomes" id="UP001595075">
    <property type="component" value="Unassembled WGS sequence"/>
</dbReference>
<evidence type="ECO:0000313" key="1">
    <source>
        <dbReference type="EMBL" id="KAL2063314.1"/>
    </source>
</evidence>
<organism evidence="1 2">
    <name type="scientific">Oculimacula yallundae</name>
    <dbReference type="NCBI Taxonomy" id="86028"/>
    <lineage>
        <taxon>Eukaryota</taxon>
        <taxon>Fungi</taxon>
        <taxon>Dikarya</taxon>
        <taxon>Ascomycota</taxon>
        <taxon>Pezizomycotina</taxon>
        <taxon>Leotiomycetes</taxon>
        <taxon>Helotiales</taxon>
        <taxon>Ploettnerulaceae</taxon>
        <taxon>Oculimacula</taxon>
    </lineage>
</organism>
<dbReference type="EMBL" id="JAZHXI010000015">
    <property type="protein sequence ID" value="KAL2063314.1"/>
    <property type="molecule type" value="Genomic_DNA"/>
</dbReference>
<gene>
    <name evidence="1" type="ORF">VTL71DRAFT_5119</name>
</gene>
<evidence type="ECO:0000313" key="2">
    <source>
        <dbReference type="Proteomes" id="UP001595075"/>
    </source>
</evidence>
<sequence length="97" mass="10575">MHDTGTGTGEDCPIFQTAIRTTSPVQLLIGFIQTNCSAARGGSRFIQACFQIDQSGFIDWGDDREQHGIQAQLKKSPLNSGISISILKARNCVPRDH</sequence>
<reference evidence="1 2" key="1">
    <citation type="journal article" date="2024" name="Commun. Biol.">
        <title>Comparative genomic analysis of thermophilic fungi reveals convergent evolutionary adaptations and gene losses.</title>
        <authorList>
            <person name="Steindorff A.S."/>
            <person name="Aguilar-Pontes M.V."/>
            <person name="Robinson A.J."/>
            <person name="Andreopoulos B."/>
            <person name="LaButti K."/>
            <person name="Kuo A."/>
            <person name="Mondo S."/>
            <person name="Riley R."/>
            <person name="Otillar R."/>
            <person name="Haridas S."/>
            <person name="Lipzen A."/>
            <person name="Grimwood J."/>
            <person name="Schmutz J."/>
            <person name="Clum A."/>
            <person name="Reid I.D."/>
            <person name="Moisan M.C."/>
            <person name="Butler G."/>
            <person name="Nguyen T.T.M."/>
            <person name="Dewar K."/>
            <person name="Conant G."/>
            <person name="Drula E."/>
            <person name="Henrissat B."/>
            <person name="Hansel C."/>
            <person name="Singer S."/>
            <person name="Hutchinson M.I."/>
            <person name="de Vries R.P."/>
            <person name="Natvig D.O."/>
            <person name="Powell A.J."/>
            <person name="Tsang A."/>
            <person name="Grigoriev I.V."/>
        </authorList>
    </citation>
    <scope>NUCLEOTIDE SEQUENCE [LARGE SCALE GENOMIC DNA]</scope>
    <source>
        <strain evidence="1 2">CBS 494.80</strain>
    </source>
</reference>
<proteinExistence type="predicted"/>
<feature type="non-terminal residue" evidence="1">
    <location>
        <position position="97"/>
    </location>
</feature>
<name>A0ABR4C087_9HELO</name>